<proteinExistence type="predicted"/>
<sequence>MNLKSVVGEHIERSLAAIGEGLRGNDRGRCALTNSLGQRVDHLGGGERALEGIGRKHNLH</sequence>
<dbReference type="EMBL" id="CAEZTM010000089">
    <property type="protein sequence ID" value="CAB4580447.1"/>
    <property type="molecule type" value="Genomic_DNA"/>
</dbReference>
<reference evidence="1" key="1">
    <citation type="submission" date="2020-05" db="EMBL/GenBank/DDBJ databases">
        <authorList>
            <person name="Chiriac C."/>
            <person name="Salcher M."/>
            <person name="Ghai R."/>
            <person name="Kavagutti S V."/>
        </authorList>
    </citation>
    <scope>NUCLEOTIDE SEQUENCE</scope>
</reference>
<accession>A0A6J6EWV0</accession>
<evidence type="ECO:0000313" key="1">
    <source>
        <dbReference type="EMBL" id="CAB4580447.1"/>
    </source>
</evidence>
<protein>
    <submittedName>
        <fullName evidence="1">Unannotated protein</fullName>
    </submittedName>
</protein>
<organism evidence="1">
    <name type="scientific">freshwater metagenome</name>
    <dbReference type="NCBI Taxonomy" id="449393"/>
    <lineage>
        <taxon>unclassified sequences</taxon>
        <taxon>metagenomes</taxon>
        <taxon>ecological metagenomes</taxon>
    </lineage>
</organism>
<gene>
    <name evidence="1" type="ORF">UFOPK1684_01365</name>
</gene>
<name>A0A6J6EWV0_9ZZZZ</name>
<dbReference type="AlphaFoldDB" id="A0A6J6EWV0"/>